<feature type="region of interest" description="Disordered" evidence="1">
    <location>
        <begin position="15"/>
        <end position="90"/>
    </location>
</feature>
<comment type="caution">
    <text evidence="2">The sequence shown here is derived from an EMBL/GenBank/DDBJ whole genome shotgun (WGS) entry which is preliminary data.</text>
</comment>
<dbReference type="Proteomes" id="UP000601435">
    <property type="component" value="Unassembled WGS sequence"/>
</dbReference>
<proteinExistence type="predicted"/>
<accession>A0A812TDM2</accession>
<reference evidence="2" key="1">
    <citation type="submission" date="2021-02" db="EMBL/GenBank/DDBJ databases">
        <authorList>
            <person name="Dougan E. K."/>
            <person name="Rhodes N."/>
            <person name="Thang M."/>
            <person name="Chan C."/>
        </authorList>
    </citation>
    <scope>NUCLEOTIDE SEQUENCE</scope>
</reference>
<dbReference type="AlphaFoldDB" id="A0A812TDM2"/>
<name>A0A812TDM2_9DINO</name>
<feature type="non-terminal residue" evidence="2">
    <location>
        <position position="1"/>
    </location>
</feature>
<evidence type="ECO:0000313" key="2">
    <source>
        <dbReference type="EMBL" id="CAE7520834.1"/>
    </source>
</evidence>
<evidence type="ECO:0000313" key="3">
    <source>
        <dbReference type="Proteomes" id="UP000601435"/>
    </source>
</evidence>
<keyword evidence="3" id="KW-1185">Reference proteome</keyword>
<evidence type="ECO:0000256" key="1">
    <source>
        <dbReference type="SAM" id="MobiDB-lite"/>
    </source>
</evidence>
<protein>
    <submittedName>
        <fullName evidence="2">Uncharacterized protein</fullName>
    </submittedName>
</protein>
<gene>
    <name evidence="2" type="ORF">SNEC2469_LOCUS14898</name>
</gene>
<dbReference type="EMBL" id="CAJNJA010024031">
    <property type="protein sequence ID" value="CAE7520834.1"/>
    <property type="molecule type" value="Genomic_DNA"/>
</dbReference>
<dbReference type="OrthoDB" id="445986at2759"/>
<sequence>HRGDVEAAAEALLQEQEVEVEGYHPATPRTPPEVLEVEDHQPPAAPKTPPEIVEAGHVPETSARASRSPSGSPPKKRRRCGSLEEDSGRSLVDEVGEAVLALPADRDASAAAASSETASSLGVDTFAPRLEFASASFGPLRRKPVRVRQDPDLHARVPEMTRASVPGVETWKGERGQKRVLDMLSDCYMQGLWMLGPPSAPANKEIVPAFRHIFATIRPLGAEDPKRVRILRTLAEACQDCQQVQAREILRIFGDLTAQNETFESQLKYSLLRQKEGALNRFISMKHECCDKDHTEVQPWQQRPHLLSGYLERRPRC</sequence>
<organism evidence="2 3">
    <name type="scientific">Symbiodinium necroappetens</name>
    <dbReference type="NCBI Taxonomy" id="1628268"/>
    <lineage>
        <taxon>Eukaryota</taxon>
        <taxon>Sar</taxon>
        <taxon>Alveolata</taxon>
        <taxon>Dinophyceae</taxon>
        <taxon>Suessiales</taxon>
        <taxon>Symbiodiniaceae</taxon>
        <taxon>Symbiodinium</taxon>
    </lineage>
</organism>